<evidence type="ECO:0000313" key="4">
    <source>
        <dbReference type="EMBL" id="GAA4116154.1"/>
    </source>
</evidence>
<dbReference type="PANTHER" id="PTHR37042">
    <property type="entry name" value="OUTER MEMBRANE PROTEIN RV1973"/>
    <property type="match status" value="1"/>
</dbReference>
<dbReference type="Proteomes" id="UP001501495">
    <property type="component" value="Unassembled WGS sequence"/>
</dbReference>
<protein>
    <recommendedName>
        <fullName evidence="6">Mce-associated membrane protein</fullName>
    </recommendedName>
</protein>
<keyword evidence="5" id="KW-1185">Reference proteome</keyword>
<evidence type="ECO:0000313" key="5">
    <source>
        <dbReference type="Proteomes" id="UP001501495"/>
    </source>
</evidence>
<sequence>MRPRLALDRDALPRVVLVVLTLAVIAAGIVAARAWSERPTDVRDRAPRSASSEDGYRVGTLPDRLDEAVEAAATTLPLALSYDYRSLEPGVAAATAGMTDTFAADYRRTFTGSAARLARQERAVTNAVVRAAGLVRTEGSDRALCLVYLDQTLVSSRTTEAKKDRTPTQVAQNRVLVGVRLVDGRWLVDSISPF</sequence>
<comment type="caution">
    <text evidence="4">The sequence shown here is derived from an EMBL/GenBank/DDBJ whole genome shotgun (WGS) entry which is preliminary data.</text>
</comment>
<evidence type="ECO:0000256" key="2">
    <source>
        <dbReference type="ARBA" id="ARBA00023136"/>
    </source>
</evidence>
<evidence type="ECO:0000256" key="1">
    <source>
        <dbReference type="ARBA" id="ARBA00004370"/>
    </source>
</evidence>
<accession>A0ABP7XGW6</accession>
<feature type="region of interest" description="Disordered" evidence="3">
    <location>
        <begin position="40"/>
        <end position="59"/>
    </location>
</feature>
<evidence type="ECO:0000256" key="3">
    <source>
        <dbReference type="SAM" id="MobiDB-lite"/>
    </source>
</evidence>
<reference evidence="5" key="1">
    <citation type="journal article" date="2019" name="Int. J. Syst. Evol. Microbiol.">
        <title>The Global Catalogue of Microorganisms (GCM) 10K type strain sequencing project: providing services to taxonomists for standard genome sequencing and annotation.</title>
        <authorList>
            <consortium name="The Broad Institute Genomics Platform"/>
            <consortium name="The Broad Institute Genome Sequencing Center for Infectious Disease"/>
            <person name="Wu L."/>
            <person name="Ma J."/>
        </authorList>
    </citation>
    <scope>NUCLEOTIDE SEQUENCE [LARGE SCALE GENOMIC DNA]</scope>
    <source>
        <strain evidence="5">JCM 16703</strain>
    </source>
</reference>
<dbReference type="EMBL" id="BAAAZH010000012">
    <property type="protein sequence ID" value="GAA4116154.1"/>
    <property type="molecule type" value="Genomic_DNA"/>
</dbReference>
<name>A0ABP7XGW6_9ACTN</name>
<dbReference type="PANTHER" id="PTHR37042:SF4">
    <property type="entry name" value="OUTER MEMBRANE PROTEIN RV1973"/>
    <property type="match status" value="1"/>
</dbReference>
<comment type="subcellular location">
    <subcellularLocation>
        <location evidence="1">Membrane</location>
    </subcellularLocation>
</comment>
<evidence type="ECO:0008006" key="6">
    <source>
        <dbReference type="Google" id="ProtNLM"/>
    </source>
</evidence>
<gene>
    <name evidence="4" type="ORF">GCM10022215_15640</name>
</gene>
<keyword evidence="2" id="KW-0472">Membrane</keyword>
<dbReference type="RefSeq" id="WP_344732751.1">
    <property type="nucleotide sequence ID" value="NZ_BAAAZH010000012.1"/>
</dbReference>
<organism evidence="4 5">
    <name type="scientific">Nocardioides fonticola</name>
    <dbReference type="NCBI Taxonomy" id="450363"/>
    <lineage>
        <taxon>Bacteria</taxon>
        <taxon>Bacillati</taxon>
        <taxon>Actinomycetota</taxon>
        <taxon>Actinomycetes</taxon>
        <taxon>Propionibacteriales</taxon>
        <taxon>Nocardioidaceae</taxon>
        <taxon>Nocardioides</taxon>
    </lineage>
</organism>
<proteinExistence type="predicted"/>